<evidence type="ECO:0000313" key="1">
    <source>
        <dbReference type="EMBL" id="KAG6591790.1"/>
    </source>
</evidence>
<dbReference type="EMBL" id="JAGKQH010000009">
    <property type="protein sequence ID" value="KAG6591790.1"/>
    <property type="molecule type" value="Genomic_DNA"/>
</dbReference>
<comment type="caution">
    <text evidence="1">The sequence shown here is derived from an EMBL/GenBank/DDBJ whole genome shotgun (WGS) entry which is preliminary data.</text>
</comment>
<feature type="non-terminal residue" evidence="1">
    <location>
        <position position="1"/>
    </location>
</feature>
<dbReference type="AlphaFoldDB" id="A0AAV6N4P3"/>
<reference evidence="1 2" key="1">
    <citation type="journal article" date="2021" name="Hortic Res">
        <title>The domestication of Cucurbita argyrosperma as revealed by the genome of its wild relative.</title>
        <authorList>
            <person name="Barrera-Redondo J."/>
            <person name="Sanchez-de la Vega G."/>
            <person name="Aguirre-Liguori J.A."/>
            <person name="Castellanos-Morales G."/>
            <person name="Gutierrez-Guerrero Y.T."/>
            <person name="Aguirre-Dugua X."/>
            <person name="Aguirre-Planter E."/>
            <person name="Tenaillon M.I."/>
            <person name="Lira-Saade R."/>
            <person name="Eguiarte L.E."/>
        </authorList>
    </citation>
    <scope>NUCLEOTIDE SEQUENCE [LARGE SCALE GENOMIC DNA]</scope>
    <source>
        <strain evidence="1">JBR-2021</strain>
    </source>
</reference>
<evidence type="ECO:0000313" key="2">
    <source>
        <dbReference type="Proteomes" id="UP000685013"/>
    </source>
</evidence>
<organism evidence="1 2">
    <name type="scientific">Cucurbita argyrosperma subsp. sororia</name>
    <dbReference type="NCBI Taxonomy" id="37648"/>
    <lineage>
        <taxon>Eukaryota</taxon>
        <taxon>Viridiplantae</taxon>
        <taxon>Streptophyta</taxon>
        <taxon>Embryophyta</taxon>
        <taxon>Tracheophyta</taxon>
        <taxon>Spermatophyta</taxon>
        <taxon>Magnoliopsida</taxon>
        <taxon>eudicotyledons</taxon>
        <taxon>Gunneridae</taxon>
        <taxon>Pentapetalae</taxon>
        <taxon>rosids</taxon>
        <taxon>fabids</taxon>
        <taxon>Cucurbitales</taxon>
        <taxon>Cucurbitaceae</taxon>
        <taxon>Cucurbiteae</taxon>
        <taxon>Cucurbita</taxon>
    </lineage>
</organism>
<dbReference type="Proteomes" id="UP000685013">
    <property type="component" value="Chromosome 9"/>
</dbReference>
<accession>A0AAV6N4P3</accession>
<proteinExistence type="predicted"/>
<name>A0AAV6N4P3_9ROSI</name>
<protein>
    <submittedName>
        <fullName evidence="1">Uncharacterized protein</fullName>
    </submittedName>
</protein>
<sequence>MPQRMASQGMREQLDYFLLTINQFQHMQVCPFASQSEHDEANRGIYTTNTFIHYTLISAMCSSLWHCAVKV</sequence>
<keyword evidence="2" id="KW-1185">Reference proteome</keyword>
<gene>
    <name evidence="1" type="ORF">SDJN03_14136</name>
</gene>